<protein>
    <recommendedName>
        <fullName evidence="3">Peptidase M3A/M3B catalytic domain-containing protein</fullName>
    </recommendedName>
</protein>
<name>A0ABY6HMN8_9ARCH</name>
<keyword evidence="2" id="KW-1185">Reference proteome</keyword>
<evidence type="ECO:0000313" key="1">
    <source>
        <dbReference type="EMBL" id="UYP43754.1"/>
    </source>
</evidence>
<dbReference type="Proteomes" id="UP001208689">
    <property type="component" value="Chromosome"/>
</dbReference>
<accession>A0ABY6HMN8</accession>
<organism evidence="1 2">
    <name type="scientific">Candidatus Lokiarchaeum ossiferum</name>
    <dbReference type="NCBI Taxonomy" id="2951803"/>
    <lineage>
        <taxon>Archaea</taxon>
        <taxon>Promethearchaeati</taxon>
        <taxon>Promethearchaeota</taxon>
        <taxon>Promethearchaeia</taxon>
        <taxon>Promethearchaeales</taxon>
        <taxon>Promethearchaeaceae</taxon>
        <taxon>Candidatus Lokiarchaeum</taxon>
    </lineage>
</organism>
<reference evidence="1" key="1">
    <citation type="submission" date="2022-09" db="EMBL/GenBank/DDBJ databases">
        <title>Actin cytoskeleton and complex cell architecture in an #Asgard archaeon.</title>
        <authorList>
            <person name="Ponce Toledo R.I."/>
            <person name="Schleper C."/>
            <person name="Rodrigues Oliveira T."/>
            <person name="Wollweber F."/>
            <person name="Xu J."/>
            <person name="Rittmann S."/>
            <person name="Klingl A."/>
            <person name="Pilhofer M."/>
        </authorList>
    </citation>
    <scope>NUCLEOTIDE SEQUENCE</scope>
    <source>
        <strain evidence="1">B-35</strain>
    </source>
</reference>
<gene>
    <name evidence="1" type="ORF">NEF87_000039</name>
</gene>
<dbReference type="EMBL" id="CP104013">
    <property type="protein sequence ID" value="UYP43754.1"/>
    <property type="molecule type" value="Genomic_DNA"/>
</dbReference>
<sequence>MLSQKKIETRIKQVANSYQKFLFQTESPKLLRSCQFVYHLIRNIALFRAKIIRNIDILIENVEDSNDKYFLIVFRDLILFYRPRILFVFQRKVKEKIKFPDGTKKSLGETESILLYSSKEKNSQVLDGYIKIKTHHAFDNLSIVNRMHQYAKRAGCSSYMELFLKNSDLNPIKLKNACEVIIEQTMETYRVLLSKLLQFFYRKTIDEANLTDIWNIFAEQFKISDNFEFKSVEKLLFELPMVKFLCPNPKISFQVDYNHKNCLTGIVNDRHQLKIKIQMTKSKESASLNGIFHEYGHAIHLLNVNGENDPLFPLIADSTITETIAFLFESLVLEEKINSKIPMKEENRKEILKFFLLFRWLYRLRKSALHYITRYEILSHPENLNFNSLKQIQVNVKSLYKQFFLIDHPCYDFLDNINENFFLDANYLRAHIMCFKIRSSLVNNFGDDWWEKEETGKFLQEKWFQYGFSLPMIDLIPNLSRDIYSPSKIITAFQSDFIC</sequence>
<proteinExistence type="predicted"/>
<dbReference type="SUPFAM" id="SSF55486">
    <property type="entry name" value="Metalloproteases ('zincins'), catalytic domain"/>
    <property type="match status" value="1"/>
</dbReference>
<dbReference type="Gene3D" id="1.10.1370.30">
    <property type="match status" value="1"/>
</dbReference>
<evidence type="ECO:0000313" key="2">
    <source>
        <dbReference type="Proteomes" id="UP001208689"/>
    </source>
</evidence>
<evidence type="ECO:0008006" key="3">
    <source>
        <dbReference type="Google" id="ProtNLM"/>
    </source>
</evidence>